<comment type="caution">
    <text evidence="10">The sequence shown here is derived from an EMBL/GenBank/DDBJ whole genome shotgun (WGS) entry which is preliminary data.</text>
</comment>
<protein>
    <submittedName>
        <fullName evidence="10">ABC transporter ATP-binding protein</fullName>
    </submittedName>
</protein>
<dbReference type="InterPro" id="IPR036640">
    <property type="entry name" value="ABC1_TM_sf"/>
</dbReference>
<dbReference type="Pfam" id="PF00005">
    <property type="entry name" value="ABC_tran"/>
    <property type="match status" value="1"/>
</dbReference>
<dbReference type="InterPro" id="IPR003439">
    <property type="entry name" value="ABC_transporter-like_ATP-bd"/>
</dbReference>
<dbReference type="EMBL" id="JBHLVN010000071">
    <property type="protein sequence ID" value="MFC0298320.1"/>
    <property type="molecule type" value="Genomic_DNA"/>
</dbReference>
<proteinExistence type="predicted"/>
<dbReference type="GO" id="GO:0005524">
    <property type="term" value="F:ATP binding"/>
    <property type="evidence" value="ECO:0007669"/>
    <property type="project" value="UniProtKB-KW"/>
</dbReference>
<feature type="transmembrane region" description="Helical" evidence="7">
    <location>
        <begin position="151"/>
        <end position="175"/>
    </location>
</feature>
<organism evidence="10 11">
    <name type="scientific">Geobacillus jurassicus</name>
    <dbReference type="NCBI Taxonomy" id="235932"/>
    <lineage>
        <taxon>Bacteria</taxon>
        <taxon>Bacillati</taxon>
        <taxon>Bacillota</taxon>
        <taxon>Bacilli</taxon>
        <taxon>Bacillales</taxon>
        <taxon>Anoxybacillaceae</taxon>
        <taxon>Geobacillus</taxon>
    </lineage>
</organism>
<dbReference type="SMART" id="SM00382">
    <property type="entry name" value="AAA"/>
    <property type="match status" value="1"/>
</dbReference>
<dbReference type="Proteomes" id="UP001589785">
    <property type="component" value="Unassembled WGS sequence"/>
</dbReference>
<dbReference type="PANTHER" id="PTHR24221">
    <property type="entry name" value="ATP-BINDING CASSETTE SUB-FAMILY B"/>
    <property type="match status" value="1"/>
</dbReference>
<name>A0ABV6GVH9_9BACL</name>
<dbReference type="PANTHER" id="PTHR24221:SF646">
    <property type="entry name" value="HAEMOLYSIN SECRETION ATP-BINDING PROTEIN"/>
    <property type="match status" value="1"/>
</dbReference>
<dbReference type="RefSeq" id="WP_066229899.1">
    <property type="nucleotide sequence ID" value="NZ_JBHLVN010000071.1"/>
</dbReference>
<feature type="transmembrane region" description="Helical" evidence="7">
    <location>
        <begin position="20"/>
        <end position="40"/>
    </location>
</feature>
<evidence type="ECO:0000259" key="9">
    <source>
        <dbReference type="PROSITE" id="PS50929"/>
    </source>
</evidence>
<keyword evidence="6 7" id="KW-0472">Membrane</keyword>
<dbReference type="PROSITE" id="PS50929">
    <property type="entry name" value="ABC_TM1F"/>
    <property type="match status" value="1"/>
</dbReference>
<evidence type="ECO:0000313" key="10">
    <source>
        <dbReference type="EMBL" id="MFC0298320.1"/>
    </source>
</evidence>
<evidence type="ECO:0000256" key="5">
    <source>
        <dbReference type="ARBA" id="ARBA00022989"/>
    </source>
</evidence>
<gene>
    <name evidence="10" type="ORF">ACFFHQ_12960</name>
</gene>
<dbReference type="Gene3D" id="3.40.50.300">
    <property type="entry name" value="P-loop containing nucleotide triphosphate hydrolases"/>
    <property type="match status" value="1"/>
</dbReference>
<accession>A0ABV6GVH9</accession>
<keyword evidence="4 10" id="KW-0067">ATP-binding</keyword>
<keyword evidence="2 7" id="KW-0812">Transmembrane</keyword>
<dbReference type="InterPro" id="IPR011527">
    <property type="entry name" value="ABC1_TM_dom"/>
</dbReference>
<dbReference type="SUPFAM" id="SSF52540">
    <property type="entry name" value="P-loop containing nucleoside triphosphate hydrolases"/>
    <property type="match status" value="1"/>
</dbReference>
<dbReference type="InterPro" id="IPR017871">
    <property type="entry name" value="ABC_transporter-like_CS"/>
</dbReference>
<evidence type="ECO:0000256" key="3">
    <source>
        <dbReference type="ARBA" id="ARBA00022741"/>
    </source>
</evidence>
<comment type="subcellular location">
    <subcellularLocation>
        <location evidence="1">Cell membrane</location>
        <topology evidence="1">Multi-pass membrane protein</topology>
    </subcellularLocation>
</comment>
<evidence type="ECO:0000256" key="7">
    <source>
        <dbReference type="SAM" id="Phobius"/>
    </source>
</evidence>
<feature type="transmembrane region" description="Helical" evidence="7">
    <location>
        <begin position="60"/>
        <end position="81"/>
    </location>
</feature>
<evidence type="ECO:0000256" key="6">
    <source>
        <dbReference type="ARBA" id="ARBA00023136"/>
    </source>
</evidence>
<dbReference type="SUPFAM" id="SSF90123">
    <property type="entry name" value="ABC transporter transmembrane region"/>
    <property type="match status" value="1"/>
</dbReference>
<evidence type="ECO:0000256" key="2">
    <source>
        <dbReference type="ARBA" id="ARBA00022692"/>
    </source>
</evidence>
<sequence>MNTLKFILSIYWNKCRINLIVLIFLNFINSLIPIISIHLFQKLIEEIMNFMQDDGSLKMLIFIFTLQIISNIIPFIGNHILNINDQIIDNKLSLETTSSMLQKVKSLDYLDFENPSFYDSFQRVSSNTSNIIESVNHLIGLISNLISAISVLVYLLTINWIVVLIIILGIVPYTLTSIKFNRKNFSLINELMPATRKEQYFVNLLTNRNTLKEIILFNAFNFLELNWKKQFLLLAEKKLNFIKTKSKTLFSAELIILLTFTLSGLVIIIDFKNSNMAADLVATIQSIQLFQTSLNNIAKSYSDFKGTLIFIEDYMKFIHIKPRNEVKLNKIEKLHRLEVKNLWFRYPNNNFDTLKGISFNINPGKKIAIVGENGSGKTTLIKCITGLYSKENLPIFINGIPIKEVDIESLQDRISVLFQDFISYELTVRENIGISSFSNMDDNIRLQNVAEKVNLLEIINKLPNRFDSLLGRYFEGGNELSGGQWQKIALGRALFRESDLIILDEPTAALDPVSEKEILEDILNECDKSIIIVTHRLGVASLADEILVMKDGQIVESGTHTELLSLNGEYKKMYESQSHWYNLQKGVLI</sequence>
<keyword evidence="11" id="KW-1185">Reference proteome</keyword>
<dbReference type="InterPro" id="IPR039421">
    <property type="entry name" value="Type_1_exporter"/>
</dbReference>
<dbReference type="Gene3D" id="1.20.1560.10">
    <property type="entry name" value="ABC transporter type 1, transmembrane domain"/>
    <property type="match status" value="1"/>
</dbReference>
<dbReference type="InterPro" id="IPR027417">
    <property type="entry name" value="P-loop_NTPase"/>
</dbReference>
<feature type="domain" description="ABC transporter" evidence="8">
    <location>
        <begin position="337"/>
        <end position="576"/>
    </location>
</feature>
<dbReference type="InterPro" id="IPR003593">
    <property type="entry name" value="AAA+_ATPase"/>
</dbReference>
<feature type="transmembrane region" description="Helical" evidence="7">
    <location>
        <begin position="248"/>
        <end position="269"/>
    </location>
</feature>
<reference evidence="10 11" key="1">
    <citation type="submission" date="2024-09" db="EMBL/GenBank/DDBJ databases">
        <authorList>
            <person name="Sun Q."/>
            <person name="Mori K."/>
        </authorList>
    </citation>
    <scope>NUCLEOTIDE SEQUENCE [LARGE SCALE GENOMIC DNA]</scope>
    <source>
        <strain evidence="10 11">CCM 7224</strain>
    </source>
</reference>
<evidence type="ECO:0000256" key="4">
    <source>
        <dbReference type="ARBA" id="ARBA00022840"/>
    </source>
</evidence>
<evidence type="ECO:0000313" key="11">
    <source>
        <dbReference type="Proteomes" id="UP001589785"/>
    </source>
</evidence>
<evidence type="ECO:0000259" key="8">
    <source>
        <dbReference type="PROSITE" id="PS50893"/>
    </source>
</evidence>
<keyword evidence="5 7" id="KW-1133">Transmembrane helix</keyword>
<dbReference type="PROSITE" id="PS50893">
    <property type="entry name" value="ABC_TRANSPORTER_2"/>
    <property type="match status" value="1"/>
</dbReference>
<feature type="domain" description="ABC transmembrane type-1" evidence="9">
    <location>
        <begin position="20"/>
        <end position="306"/>
    </location>
</feature>
<dbReference type="PROSITE" id="PS00211">
    <property type="entry name" value="ABC_TRANSPORTER_1"/>
    <property type="match status" value="1"/>
</dbReference>
<evidence type="ECO:0000256" key="1">
    <source>
        <dbReference type="ARBA" id="ARBA00004651"/>
    </source>
</evidence>
<keyword evidence="3" id="KW-0547">Nucleotide-binding</keyword>